<proteinExistence type="predicted"/>
<evidence type="ECO:0008006" key="3">
    <source>
        <dbReference type="Google" id="ProtNLM"/>
    </source>
</evidence>
<protein>
    <recommendedName>
        <fullName evidence="3">PhoD-like phosphatase metallophosphatase domain-containing protein</fullName>
    </recommendedName>
</protein>
<organism evidence="1 2">
    <name type="scientific">Bacillus xiapuensis</name>
    <dbReference type="NCBI Taxonomy" id="2014075"/>
    <lineage>
        <taxon>Bacteria</taxon>
        <taxon>Bacillati</taxon>
        <taxon>Bacillota</taxon>
        <taxon>Bacilli</taxon>
        <taxon>Bacillales</taxon>
        <taxon>Bacillaceae</taxon>
        <taxon>Bacillus</taxon>
    </lineage>
</organism>
<reference evidence="1 2" key="1">
    <citation type="submission" date="2023-03" db="EMBL/GenBank/DDBJ databases">
        <title>Bacillus Genome Sequencing.</title>
        <authorList>
            <person name="Dunlap C."/>
        </authorList>
    </citation>
    <scope>NUCLEOTIDE SEQUENCE [LARGE SCALE GENOMIC DNA]</scope>
    <source>
        <strain evidence="1 2">B-14544</strain>
    </source>
</reference>
<dbReference type="EMBL" id="JARMQG010000104">
    <property type="protein sequence ID" value="MED3562643.1"/>
    <property type="molecule type" value="Genomic_DNA"/>
</dbReference>
<sequence>MNRINFPLLLSGPMLRRTEPTRITIWIATSHNCEIQAKLYKITMKEDPQSFYYQPLVIQNDSNTIKLGDQLYIHLINITPCNEKEFPVGTLLGYNLFFKLDSNLHDLESLGLLSMEHSNSLIYGELKYPTFQIANTADQSRIIYGSCRKPHGKGDDTLTNGDHILEKEYNHLENRPQALFLMGDQIYADDVADPLIRVLSTLGKSLIGQDEQLHELVPQLSNPPYHTALYQINGRQFIMENFCQFTSSHAQNHLMKLGEFAAMYLLSWSPVLWEVAQEYNLFESFENALEENHLYFIFPNEDPFLKKHRTEETQLRNRFEDQQEALISFQHTLWRVRRLLANIPTYMIFDDHDITDDWNISADWKQNVHCSPLGRHVIANGLSAYWAFQGWGNDPDSFHDDFILTMNSYFKTPGKIHEFHEDWVNLL</sequence>
<dbReference type="InterPro" id="IPR038607">
    <property type="entry name" value="PhoD-like_sf"/>
</dbReference>
<comment type="caution">
    <text evidence="1">The sequence shown here is derived from an EMBL/GenBank/DDBJ whole genome shotgun (WGS) entry which is preliminary data.</text>
</comment>
<name>A0ABU6N9B8_9BACI</name>
<dbReference type="Gene3D" id="3.60.21.70">
    <property type="entry name" value="PhoD-like phosphatase"/>
    <property type="match status" value="1"/>
</dbReference>
<evidence type="ECO:0000313" key="1">
    <source>
        <dbReference type="EMBL" id="MED3562643.1"/>
    </source>
</evidence>
<accession>A0ABU6N9B8</accession>
<keyword evidence="2" id="KW-1185">Reference proteome</keyword>
<gene>
    <name evidence="1" type="ORF">P4447_09255</name>
</gene>
<dbReference type="Proteomes" id="UP001330749">
    <property type="component" value="Unassembled WGS sequence"/>
</dbReference>
<dbReference type="PANTHER" id="PTHR37031:SF2">
    <property type="entry name" value="PHOD-LIKE PHOSPHATASE METALLOPHOSPHATASE DOMAIN-CONTAINING PROTEIN"/>
    <property type="match status" value="1"/>
</dbReference>
<dbReference type="PANTHER" id="PTHR37031">
    <property type="entry name" value="METALLOPHOSPHATASE BINDING DOMAIN PROTEIN"/>
    <property type="match status" value="1"/>
</dbReference>
<evidence type="ECO:0000313" key="2">
    <source>
        <dbReference type="Proteomes" id="UP001330749"/>
    </source>
</evidence>
<feature type="non-terminal residue" evidence="1">
    <location>
        <position position="427"/>
    </location>
</feature>